<evidence type="ECO:0000256" key="2">
    <source>
        <dbReference type="ARBA" id="ARBA00008974"/>
    </source>
</evidence>
<feature type="transmembrane region" description="Helical" evidence="6">
    <location>
        <begin position="130"/>
        <end position="148"/>
    </location>
</feature>
<evidence type="ECO:0000256" key="4">
    <source>
        <dbReference type="ARBA" id="ARBA00022989"/>
    </source>
</evidence>
<evidence type="ECO:0000256" key="1">
    <source>
        <dbReference type="ARBA" id="ARBA00004141"/>
    </source>
</evidence>
<dbReference type="Pfam" id="PF02133">
    <property type="entry name" value="Transp_cyt_pur"/>
    <property type="match status" value="1"/>
</dbReference>
<evidence type="ECO:0000256" key="5">
    <source>
        <dbReference type="ARBA" id="ARBA00023136"/>
    </source>
</evidence>
<evidence type="ECO:0000313" key="9">
    <source>
        <dbReference type="Proteomes" id="UP001465976"/>
    </source>
</evidence>
<sequence length="226" mass="24980">MSCFMRIVRAAVFFAGLGCTCAQLGISIVLNSVCGAMNMTGLAPKYLNIQRGAYFLAFAGFISNPWEYLNSASIFLTVLSGFGVFLSPITGLMLADYHLIRRYKLKMEDLYVGDSSSIYWYWHGIHWRAVVGWILGAFPTLPGLIMTIRDPLADNGWVKIFRLTFFVGLAISFVSYTVICKISPPPGLGLGESRHDDSMVFGLRDDIDRKSTSSLSGSDIKTDEKA</sequence>
<comment type="subcellular location">
    <subcellularLocation>
        <location evidence="1">Membrane</location>
        <topology evidence="1">Multi-pass membrane protein</topology>
    </subcellularLocation>
</comment>
<gene>
    <name evidence="8" type="ORF">V5O48_008456</name>
</gene>
<dbReference type="Proteomes" id="UP001465976">
    <property type="component" value="Unassembled WGS sequence"/>
</dbReference>
<feature type="transmembrane region" description="Helical" evidence="6">
    <location>
        <begin position="74"/>
        <end position="97"/>
    </location>
</feature>
<dbReference type="InterPro" id="IPR001248">
    <property type="entry name" value="Pur-cyt_permease"/>
</dbReference>
<dbReference type="EMBL" id="JBAHYK010000498">
    <property type="protein sequence ID" value="KAL0573503.1"/>
    <property type="molecule type" value="Genomic_DNA"/>
</dbReference>
<organism evidence="8 9">
    <name type="scientific">Marasmius crinis-equi</name>
    <dbReference type="NCBI Taxonomy" id="585013"/>
    <lineage>
        <taxon>Eukaryota</taxon>
        <taxon>Fungi</taxon>
        <taxon>Dikarya</taxon>
        <taxon>Basidiomycota</taxon>
        <taxon>Agaricomycotina</taxon>
        <taxon>Agaricomycetes</taxon>
        <taxon>Agaricomycetidae</taxon>
        <taxon>Agaricales</taxon>
        <taxon>Marasmiineae</taxon>
        <taxon>Marasmiaceae</taxon>
        <taxon>Marasmius</taxon>
    </lineage>
</organism>
<evidence type="ECO:0000256" key="6">
    <source>
        <dbReference type="SAM" id="Phobius"/>
    </source>
</evidence>
<evidence type="ECO:0000256" key="3">
    <source>
        <dbReference type="ARBA" id="ARBA00022692"/>
    </source>
</evidence>
<keyword evidence="5 6" id="KW-0472">Membrane</keyword>
<feature type="signal peptide" evidence="7">
    <location>
        <begin position="1"/>
        <end position="22"/>
    </location>
</feature>
<comment type="caution">
    <text evidence="8">The sequence shown here is derived from an EMBL/GenBank/DDBJ whole genome shotgun (WGS) entry which is preliminary data.</text>
</comment>
<comment type="similarity">
    <text evidence="2">Belongs to the purine-cytosine permease (2.A.39) family.</text>
</comment>
<keyword evidence="4 6" id="KW-1133">Transmembrane helix</keyword>
<name>A0ABR3FE68_9AGAR</name>
<dbReference type="PANTHER" id="PTHR30618:SF15">
    <property type="entry name" value="NICOTINAMIDE RIBOSIDE TRANSPORTER 1-RELATED"/>
    <property type="match status" value="1"/>
</dbReference>
<reference evidence="8 9" key="1">
    <citation type="submission" date="2024-02" db="EMBL/GenBank/DDBJ databases">
        <title>A draft genome for the cacao thread blight pathogen Marasmius crinis-equi.</title>
        <authorList>
            <person name="Cohen S.P."/>
            <person name="Baruah I.K."/>
            <person name="Amoako-Attah I."/>
            <person name="Bukari Y."/>
            <person name="Meinhardt L.W."/>
            <person name="Bailey B.A."/>
        </authorList>
    </citation>
    <scope>NUCLEOTIDE SEQUENCE [LARGE SCALE GENOMIC DNA]</scope>
    <source>
        <strain evidence="8 9">GH-76</strain>
    </source>
</reference>
<keyword evidence="7" id="KW-0732">Signal</keyword>
<evidence type="ECO:0000313" key="8">
    <source>
        <dbReference type="EMBL" id="KAL0573503.1"/>
    </source>
</evidence>
<accession>A0ABR3FE68</accession>
<protein>
    <submittedName>
        <fullName evidence="8">Uncharacterized protein</fullName>
    </submittedName>
</protein>
<evidence type="ECO:0000256" key="7">
    <source>
        <dbReference type="SAM" id="SignalP"/>
    </source>
</evidence>
<feature type="transmembrane region" description="Helical" evidence="6">
    <location>
        <begin position="160"/>
        <end position="179"/>
    </location>
</feature>
<dbReference type="PANTHER" id="PTHR30618">
    <property type="entry name" value="NCS1 FAMILY PURINE/PYRIMIDINE TRANSPORTER"/>
    <property type="match status" value="1"/>
</dbReference>
<dbReference type="InterPro" id="IPR045225">
    <property type="entry name" value="Uracil/uridine/allantoin_perm"/>
</dbReference>
<dbReference type="Gene3D" id="1.10.4160.10">
    <property type="entry name" value="Hydantoin permease"/>
    <property type="match status" value="1"/>
</dbReference>
<keyword evidence="3 6" id="KW-0812">Transmembrane</keyword>
<feature type="chain" id="PRO_5045044714" evidence="7">
    <location>
        <begin position="23"/>
        <end position="226"/>
    </location>
</feature>
<keyword evidence="9" id="KW-1185">Reference proteome</keyword>
<proteinExistence type="inferred from homology"/>